<reference evidence="3" key="1">
    <citation type="journal article" date="2023" name="Mol. Phylogenet. Evol.">
        <title>Genome-scale phylogeny and comparative genomics of the fungal order Sordariales.</title>
        <authorList>
            <person name="Hensen N."/>
            <person name="Bonometti L."/>
            <person name="Westerberg I."/>
            <person name="Brannstrom I.O."/>
            <person name="Guillou S."/>
            <person name="Cros-Aarteil S."/>
            <person name="Calhoun S."/>
            <person name="Haridas S."/>
            <person name="Kuo A."/>
            <person name="Mondo S."/>
            <person name="Pangilinan J."/>
            <person name="Riley R."/>
            <person name="LaButti K."/>
            <person name="Andreopoulos B."/>
            <person name="Lipzen A."/>
            <person name="Chen C."/>
            <person name="Yan M."/>
            <person name="Daum C."/>
            <person name="Ng V."/>
            <person name="Clum A."/>
            <person name="Steindorff A."/>
            <person name="Ohm R.A."/>
            <person name="Martin F."/>
            <person name="Silar P."/>
            <person name="Natvig D.O."/>
            <person name="Lalanne C."/>
            <person name="Gautier V."/>
            <person name="Ament-Velasquez S.L."/>
            <person name="Kruys A."/>
            <person name="Hutchinson M.I."/>
            <person name="Powell A.J."/>
            <person name="Barry K."/>
            <person name="Miller A.N."/>
            <person name="Grigoriev I.V."/>
            <person name="Debuchy R."/>
            <person name="Gladieux P."/>
            <person name="Hiltunen Thoren M."/>
            <person name="Johannesson H."/>
        </authorList>
    </citation>
    <scope>NUCLEOTIDE SEQUENCE</scope>
    <source>
        <strain evidence="3">CBS 314.62</strain>
    </source>
</reference>
<dbReference type="AlphaFoldDB" id="A0AAE0XJV7"/>
<reference evidence="3" key="2">
    <citation type="submission" date="2023-06" db="EMBL/GenBank/DDBJ databases">
        <authorList>
            <consortium name="Lawrence Berkeley National Laboratory"/>
            <person name="Haridas S."/>
            <person name="Hensen N."/>
            <person name="Bonometti L."/>
            <person name="Westerberg I."/>
            <person name="Brannstrom I.O."/>
            <person name="Guillou S."/>
            <person name="Cros-Aarteil S."/>
            <person name="Calhoun S."/>
            <person name="Kuo A."/>
            <person name="Mondo S."/>
            <person name="Pangilinan J."/>
            <person name="Riley R."/>
            <person name="Labutti K."/>
            <person name="Andreopoulos B."/>
            <person name="Lipzen A."/>
            <person name="Chen C."/>
            <person name="Yanf M."/>
            <person name="Daum C."/>
            <person name="Ng V."/>
            <person name="Clum A."/>
            <person name="Steindorff A."/>
            <person name="Ohm R."/>
            <person name="Martin F."/>
            <person name="Silar P."/>
            <person name="Natvig D."/>
            <person name="Lalanne C."/>
            <person name="Gautier V."/>
            <person name="Ament-Velasquez S.L."/>
            <person name="Kruys A."/>
            <person name="Hutchinson M.I."/>
            <person name="Powell A.J."/>
            <person name="Barry K."/>
            <person name="Miller A.N."/>
            <person name="Grigoriev I.V."/>
            <person name="Debuchy R."/>
            <person name="Gladieux P."/>
            <person name="Thoren M.H."/>
            <person name="Johannesson H."/>
        </authorList>
    </citation>
    <scope>NUCLEOTIDE SEQUENCE</scope>
    <source>
        <strain evidence="3">CBS 314.62</strain>
    </source>
</reference>
<feature type="signal peptide" evidence="2">
    <location>
        <begin position="1"/>
        <end position="26"/>
    </location>
</feature>
<dbReference type="Proteomes" id="UP001270362">
    <property type="component" value="Unassembled WGS sequence"/>
</dbReference>
<evidence type="ECO:0000256" key="2">
    <source>
        <dbReference type="SAM" id="SignalP"/>
    </source>
</evidence>
<evidence type="ECO:0008006" key="5">
    <source>
        <dbReference type="Google" id="ProtNLM"/>
    </source>
</evidence>
<feature type="region of interest" description="Disordered" evidence="1">
    <location>
        <begin position="61"/>
        <end position="87"/>
    </location>
</feature>
<evidence type="ECO:0000256" key="1">
    <source>
        <dbReference type="SAM" id="MobiDB-lite"/>
    </source>
</evidence>
<protein>
    <recommendedName>
        <fullName evidence="5">Secreted protein</fullName>
    </recommendedName>
</protein>
<keyword evidence="4" id="KW-1185">Reference proteome</keyword>
<sequence>MDGKTRKRTRVGRAAFLSLRCECVTAICLSACRYAPRCPCVRYVYLTVIYRNMGTNPVRGGRNLSLAERDGGGTESWLPARRKQIKS</sequence>
<gene>
    <name evidence="3" type="ORF">B0T22DRAFT_453667</name>
</gene>
<comment type="caution">
    <text evidence="3">The sequence shown here is derived from an EMBL/GenBank/DDBJ whole genome shotgun (WGS) entry which is preliminary data.</text>
</comment>
<evidence type="ECO:0000313" key="4">
    <source>
        <dbReference type="Proteomes" id="UP001270362"/>
    </source>
</evidence>
<evidence type="ECO:0000313" key="3">
    <source>
        <dbReference type="EMBL" id="KAK3694874.1"/>
    </source>
</evidence>
<accession>A0AAE0XJV7</accession>
<keyword evidence="2" id="KW-0732">Signal</keyword>
<organism evidence="3 4">
    <name type="scientific">Podospora appendiculata</name>
    <dbReference type="NCBI Taxonomy" id="314037"/>
    <lineage>
        <taxon>Eukaryota</taxon>
        <taxon>Fungi</taxon>
        <taxon>Dikarya</taxon>
        <taxon>Ascomycota</taxon>
        <taxon>Pezizomycotina</taxon>
        <taxon>Sordariomycetes</taxon>
        <taxon>Sordariomycetidae</taxon>
        <taxon>Sordariales</taxon>
        <taxon>Podosporaceae</taxon>
        <taxon>Podospora</taxon>
    </lineage>
</organism>
<feature type="chain" id="PRO_5042000576" description="Secreted protein" evidence="2">
    <location>
        <begin position="27"/>
        <end position="87"/>
    </location>
</feature>
<proteinExistence type="predicted"/>
<dbReference type="EMBL" id="JAULSO010000001">
    <property type="protein sequence ID" value="KAK3694874.1"/>
    <property type="molecule type" value="Genomic_DNA"/>
</dbReference>
<name>A0AAE0XJV7_9PEZI</name>